<protein>
    <submittedName>
        <fullName evidence="2">Uncharacterized protein</fullName>
    </submittedName>
</protein>
<evidence type="ECO:0000313" key="2">
    <source>
        <dbReference type="EMBL" id="CAD1822157.1"/>
    </source>
</evidence>
<feature type="region of interest" description="Disordered" evidence="1">
    <location>
        <begin position="1"/>
        <end position="36"/>
    </location>
</feature>
<accession>A0A6V7NUD2</accession>
<dbReference type="AlphaFoldDB" id="A0A6V7NUD2"/>
<organism evidence="2">
    <name type="scientific">Ananas comosus var. bracteatus</name>
    <name type="common">red pineapple</name>
    <dbReference type="NCBI Taxonomy" id="296719"/>
    <lineage>
        <taxon>Eukaryota</taxon>
        <taxon>Viridiplantae</taxon>
        <taxon>Streptophyta</taxon>
        <taxon>Embryophyta</taxon>
        <taxon>Tracheophyta</taxon>
        <taxon>Spermatophyta</taxon>
        <taxon>Magnoliopsida</taxon>
        <taxon>Liliopsida</taxon>
        <taxon>Poales</taxon>
        <taxon>Bromeliaceae</taxon>
        <taxon>Bromelioideae</taxon>
        <taxon>Ananas</taxon>
    </lineage>
</organism>
<sequence>MGGSSNRVESFPDALDLESASPVEKSPSSPQPLEIHKVPLPQKKTTFQSLKQRLSEVFFPDDPVHQFKNQPLLKKLILGLQYFSQYFTGVLSTACSFLSLMQSQASPLPAWPFHKGSAMQSLQICLPLLAYIRALCRH</sequence>
<dbReference type="EMBL" id="LR862142">
    <property type="protein sequence ID" value="CAD1822157.1"/>
    <property type="molecule type" value="Genomic_DNA"/>
</dbReference>
<evidence type="ECO:0000256" key="1">
    <source>
        <dbReference type="SAM" id="MobiDB-lite"/>
    </source>
</evidence>
<gene>
    <name evidence="2" type="ORF">CB5_LOCUS5368</name>
</gene>
<name>A0A6V7NUD2_ANACO</name>
<proteinExistence type="predicted"/>
<reference evidence="2" key="1">
    <citation type="submission" date="2020-07" db="EMBL/GenBank/DDBJ databases">
        <authorList>
            <person name="Lin J."/>
        </authorList>
    </citation>
    <scope>NUCLEOTIDE SEQUENCE</scope>
</reference>